<reference evidence="2 3" key="1">
    <citation type="journal article" date="2018" name="Mol. Plant">
        <title>The genome of Artemisia annua provides insight into the evolution of Asteraceae family and artemisinin biosynthesis.</title>
        <authorList>
            <person name="Shen Q."/>
            <person name="Zhang L."/>
            <person name="Liao Z."/>
            <person name="Wang S."/>
            <person name="Yan T."/>
            <person name="Shi P."/>
            <person name="Liu M."/>
            <person name="Fu X."/>
            <person name="Pan Q."/>
            <person name="Wang Y."/>
            <person name="Lv Z."/>
            <person name="Lu X."/>
            <person name="Zhang F."/>
            <person name="Jiang W."/>
            <person name="Ma Y."/>
            <person name="Chen M."/>
            <person name="Hao X."/>
            <person name="Li L."/>
            <person name="Tang Y."/>
            <person name="Lv G."/>
            <person name="Zhou Y."/>
            <person name="Sun X."/>
            <person name="Brodelius P.E."/>
            <person name="Rose J.K.C."/>
            <person name="Tang K."/>
        </authorList>
    </citation>
    <scope>NUCLEOTIDE SEQUENCE [LARGE SCALE GENOMIC DNA]</scope>
    <source>
        <strain evidence="3">cv. Huhao1</strain>
        <tissue evidence="2">Leaf</tissue>
    </source>
</reference>
<feature type="region of interest" description="Disordered" evidence="1">
    <location>
        <begin position="317"/>
        <end position="356"/>
    </location>
</feature>
<evidence type="ECO:0000313" key="3">
    <source>
        <dbReference type="Proteomes" id="UP000245207"/>
    </source>
</evidence>
<protein>
    <recommendedName>
        <fullName evidence="4">Helitron helicase-like domain-containing protein</fullName>
    </recommendedName>
</protein>
<dbReference type="OrthoDB" id="1928976at2759"/>
<dbReference type="AlphaFoldDB" id="A0A2U1QL57"/>
<dbReference type="EMBL" id="PKPP01000052">
    <property type="protein sequence ID" value="PWA98740.1"/>
    <property type="molecule type" value="Genomic_DNA"/>
</dbReference>
<dbReference type="Proteomes" id="UP000245207">
    <property type="component" value="Unassembled WGS sequence"/>
</dbReference>
<dbReference type="PANTHER" id="PTHR45786:SF74">
    <property type="entry name" value="ATP-DEPENDENT DNA HELICASE"/>
    <property type="match status" value="1"/>
</dbReference>
<comment type="caution">
    <text evidence="2">The sequence shown here is derived from an EMBL/GenBank/DDBJ whole genome shotgun (WGS) entry which is preliminary data.</text>
</comment>
<keyword evidence="3" id="KW-1185">Reference proteome</keyword>
<evidence type="ECO:0000313" key="2">
    <source>
        <dbReference type="EMBL" id="PWA98740.1"/>
    </source>
</evidence>
<gene>
    <name evidence="2" type="ORF">CTI12_AA015220</name>
</gene>
<dbReference type="PANTHER" id="PTHR45786">
    <property type="entry name" value="DNA BINDING PROTEIN-LIKE"/>
    <property type="match status" value="1"/>
</dbReference>
<dbReference type="STRING" id="35608.A0A2U1QL57"/>
<evidence type="ECO:0008006" key="4">
    <source>
        <dbReference type="Google" id="ProtNLM"/>
    </source>
</evidence>
<name>A0A2U1QL57_ARTAN</name>
<feature type="compositionally biased region" description="Polar residues" evidence="1">
    <location>
        <begin position="332"/>
        <end position="345"/>
    </location>
</feature>
<evidence type="ECO:0000256" key="1">
    <source>
        <dbReference type="SAM" id="MobiDB-lite"/>
    </source>
</evidence>
<accession>A0A2U1QL57</accession>
<sequence length="356" mass="40033">MTSLGAQVDDSNNRGRGPYVFKVSGQIYHYIGSMCPELNKEPKFLQLYIYDTANEVRNRLLHFNKNGGRLRQDIVQNLIQVFDNHNELVKLFRTARDKIESADIPDFKIKLFGVVGSKQYDLPTGDSIGAIVFEGGPNVETNYDVIIEARGGQPQRIDKLNPHYMSLHFPLLFVHGEEGYHLGTEEKPLLPKAYGKEIVRSEDTSDAKSHGKEIVAQTDTTDLLTLKPTDLNKTIYVKVYRKWTTINKASVPSMHSCILLDQQPEIKALPANTTDDAESTTKATTPEETDIHVNIPTAIPKIEPKTPMTPVQEQLHLIESSSMKEEKKNTNTRRQLFQATKTEAGTPSAKKSKKDD</sequence>
<feature type="region of interest" description="Disordered" evidence="1">
    <location>
        <begin position="271"/>
        <end position="291"/>
    </location>
</feature>
<proteinExistence type="predicted"/>
<organism evidence="2 3">
    <name type="scientific">Artemisia annua</name>
    <name type="common">Sweet wormwood</name>
    <dbReference type="NCBI Taxonomy" id="35608"/>
    <lineage>
        <taxon>Eukaryota</taxon>
        <taxon>Viridiplantae</taxon>
        <taxon>Streptophyta</taxon>
        <taxon>Embryophyta</taxon>
        <taxon>Tracheophyta</taxon>
        <taxon>Spermatophyta</taxon>
        <taxon>Magnoliopsida</taxon>
        <taxon>eudicotyledons</taxon>
        <taxon>Gunneridae</taxon>
        <taxon>Pentapetalae</taxon>
        <taxon>asterids</taxon>
        <taxon>campanulids</taxon>
        <taxon>Asterales</taxon>
        <taxon>Asteraceae</taxon>
        <taxon>Asteroideae</taxon>
        <taxon>Anthemideae</taxon>
        <taxon>Artemisiinae</taxon>
        <taxon>Artemisia</taxon>
    </lineage>
</organism>